<dbReference type="SUPFAM" id="SSF48498">
    <property type="entry name" value="Tetracyclin repressor-like, C-terminal domain"/>
    <property type="match status" value="1"/>
</dbReference>
<dbReference type="GO" id="GO:0003700">
    <property type="term" value="F:DNA-binding transcription factor activity"/>
    <property type="evidence" value="ECO:0007669"/>
    <property type="project" value="TreeGrafter"/>
</dbReference>
<dbReference type="InterPro" id="IPR039536">
    <property type="entry name" value="TetR_C_Proteobacteria"/>
</dbReference>
<evidence type="ECO:0000256" key="4">
    <source>
        <dbReference type="PROSITE-ProRule" id="PRU00335"/>
    </source>
</evidence>
<keyword evidence="3" id="KW-0804">Transcription</keyword>
<gene>
    <name evidence="6" type="ORF">SAMN05443668_109316</name>
</gene>
<protein>
    <submittedName>
        <fullName evidence="6">Transcriptional regulator, TetR family</fullName>
    </submittedName>
</protein>
<dbReference type="Gene3D" id="1.10.357.10">
    <property type="entry name" value="Tetracycline Repressor, domain 2"/>
    <property type="match status" value="1"/>
</dbReference>
<keyword evidence="2 4" id="KW-0238">DNA-binding</keyword>
<evidence type="ECO:0000313" key="6">
    <source>
        <dbReference type="EMBL" id="SHN43724.1"/>
    </source>
</evidence>
<dbReference type="PROSITE" id="PS50977">
    <property type="entry name" value="HTH_TETR_2"/>
    <property type="match status" value="1"/>
</dbReference>
<sequence>MWTMPTRQGTERRTVILRAAGQLFLARGYAGVSMEDVLHAVGGSKSTLYRHFADKAELFRSAVEALLDEKSAPLRSFTPEDADVAATLVALGRHFATIVLDPSSIALHRLVTAEAERIPGIGQAFFEHGPAFGQAVLGRYLQSAADQGLIRIADARAAGAQLYQAMLGDPQMRLLTNSPSRPAPSEVEHSITTAVDVFLHGTLVR</sequence>
<dbReference type="FunFam" id="1.10.10.60:FF:000141">
    <property type="entry name" value="TetR family transcriptional regulator"/>
    <property type="match status" value="1"/>
</dbReference>
<reference evidence="6 7" key="1">
    <citation type="submission" date="2016-11" db="EMBL/GenBank/DDBJ databases">
        <authorList>
            <person name="Jaros S."/>
            <person name="Januszkiewicz K."/>
            <person name="Wedrychowicz H."/>
        </authorList>
    </citation>
    <scope>NUCLEOTIDE SEQUENCE [LARGE SCALE GENOMIC DNA]</scope>
    <source>
        <strain evidence="6 7">DSM 46144</strain>
    </source>
</reference>
<dbReference type="Gene3D" id="1.10.10.60">
    <property type="entry name" value="Homeodomain-like"/>
    <property type="match status" value="1"/>
</dbReference>
<evidence type="ECO:0000313" key="7">
    <source>
        <dbReference type="Proteomes" id="UP000184440"/>
    </source>
</evidence>
<dbReference type="Pfam" id="PF00440">
    <property type="entry name" value="TetR_N"/>
    <property type="match status" value="1"/>
</dbReference>
<dbReference type="GO" id="GO:0000976">
    <property type="term" value="F:transcription cis-regulatory region binding"/>
    <property type="evidence" value="ECO:0007669"/>
    <property type="project" value="TreeGrafter"/>
</dbReference>
<keyword evidence="7" id="KW-1185">Reference proteome</keyword>
<dbReference type="PRINTS" id="PR00455">
    <property type="entry name" value="HTHTETR"/>
</dbReference>
<dbReference type="InterPro" id="IPR050109">
    <property type="entry name" value="HTH-type_TetR-like_transc_reg"/>
</dbReference>
<dbReference type="SUPFAM" id="SSF46689">
    <property type="entry name" value="Homeodomain-like"/>
    <property type="match status" value="1"/>
</dbReference>
<dbReference type="PANTHER" id="PTHR30055">
    <property type="entry name" value="HTH-TYPE TRANSCRIPTIONAL REGULATOR RUTR"/>
    <property type="match status" value="1"/>
</dbReference>
<evidence type="ECO:0000259" key="5">
    <source>
        <dbReference type="PROSITE" id="PS50977"/>
    </source>
</evidence>
<feature type="domain" description="HTH tetR-type" evidence="5">
    <location>
        <begin position="10"/>
        <end position="70"/>
    </location>
</feature>
<evidence type="ECO:0000256" key="2">
    <source>
        <dbReference type="ARBA" id="ARBA00023125"/>
    </source>
</evidence>
<feature type="DNA-binding region" description="H-T-H motif" evidence="4">
    <location>
        <begin position="33"/>
        <end position="52"/>
    </location>
</feature>
<evidence type="ECO:0000256" key="1">
    <source>
        <dbReference type="ARBA" id="ARBA00023015"/>
    </source>
</evidence>
<dbReference type="InterPro" id="IPR001647">
    <property type="entry name" value="HTH_TetR"/>
</dbReference>
<accession>A0A1M7RBR8</accession>
<dbReference type="InterPro" id="IPR036271">
    <property type="entry name" value="Tet_transcr_reg_TetR-rel_C_sf"/>
</dbReference>
<dbReference type="GO" id="GO:0045892">
    <property type="term" value="P:negative regulation of DNA-templated transcription"/>
    <property type="evidence" value="ECO:0007669"/>
    <property type="project" value="UniProtKB-ARBA"/>
</dbReference>
<dbReference type="STRING" id="134849.SAMN05443668_109316"/>
<proteinExistence type="predicted"/>
<dbReference type="Proteomes" id="UP000184440">
    <property type="component" value="Unassembled WGS sequence"/>
</dbReference>
<dbReference type="EMBL" id="FRCS01000009">
    <property type="protein sequence ID" value="SHN43724.1"/>
    <property type="molecule type" value="Genomic_DNA"/>
</dbReference>
<dbReference type="OrthoDB" id="7186128at2"/>
<organism evidence="6 7">
    <name type="scientific">Cryptosporangium aurantiacum</name>
    <dbReference type="NCBI Taxonomy" id="134849"/>
    <lineage>
        <taxon>Bacteria</taxon>
        <taxon>Bacillati</taxon>
        <taxon>Actinomycetota</taxon>
        <taxon>Actinomycetes</taxon>
        <taxon>Cryptosporangiales</taxon>
        <taxon>Cryptosporangiaceae</taxon>
        <taxon>Cryptosporangium</taxon>
    </lineage>
</organism>
<name>A0A1M7RBR8_9ACTN</name>
<keyword evidence="1" id="KW-0805">Transcription regulation</keyword>
<dbReference type="AlphaFoldDB" id="A0A1M7RBR8"/>
<dbReference type="PANTHER" id="PTHR30055:SF146">
    <property type="entry name" value="HTH-TYPE TRANSCRIPTIONAL DUAL REGULATOR CECR"/>
    <property type="match status" value="1"/>
</dbReference>
<dbReference type="Pfam" id="PF14246">
    <property type="entry name" value="TetR_C_7"/>
    <property type="match status" value="1"/>
</dbReference>
<evidence type="ECO:0000256" key="3">
    <source>
        <dbReference type="ARBA" id="ARBA00023163"/>
    </source>
</evidence>
<dbReference type="InterPro" id="IPR009057">
    <property type="entry name" value="Homeodomain-like_sf"/>
</dbReference>